<feature type="compositionally biased region" description="Basic residues" evidence="1">
    <location>
        <begin position="60"/>
        <end position="69"/>
    </location>
</feature>
<evidence type="ECO:0000313" key="3">
    <source>
        <dbReference type="Proteomes" id="UP000305674"/>
    </source>
</evidence>
<feature type="compositionally biased region" description="Gly residues" evidence="1">
    <location>
        <begin position="47"/>
        <end position="58"/>
    </location>
</feature>
<dbReference type="AlphaFoldDB" id="A0A4U1BIQ3"/>
<accession>A0A4U1BIQ3</accession>
<organism evidence="2 3">
    <name type="scientific">Ferrimonas sediminicola</name>
    <dbReference type="NCBI Taxonomy" id="2569538"/>
    <lineage>
        <taxon>Bacteria</taxon>
        <taxon>Pseudomonadati</taxon>
        <taxon>Pseudomonadota</taxon>
        <taxon>Gammaproteobacteria</taxon>
        <taxon>Alteromonadales</taxon>
        <taxon>Ferrimonadaceae</taxon>
        <taxon>Ferrimonas</taxon>
    </lineage>
</organism>
<gene>
    <name evidence="2" type="ORF">FCL40_07175</name>
</gene>
<reference evidence="2 3" key="1">
    <citation type="submission" date="2019-04" db="EMBL/GenBank/DDBJ databases">
        <authorList>
            <person name="Hwang J.C."/>
        </authorList>
    </citation>
    <scope>NUCLEOTIDE SEQUENCE [LARGE SCALE GENOMIC DNA]</scope>
    <source>
        <strain evidence="2 3">IMCC35001</strain>
    </source>
</reference>
<sequence>MRATCAPAWPRPTAASGTSTCDDCHDSTDGNAPHQGRAPQPRPGPGRPAGGPGGGQRGGAARRRLRQLRRLAGGGAAAPSPGRGQP</sequence>
<comment type="caution">
    <text evidence="2">The sequence shown here is derived from an EMBL/GenBank/DDBJ whole genome shotgun (WGS) entry which is preliminary data.</text>
</comment>
<feature type="region of interest" description="Disordered" evidence="1">
    <location>
        <begin position="1"/>
        <end position="86"/>
    </location>
</feature>
<protein>
    <submittedName>
        <fullName evidence="2">Uncharacterized protein</fullName>
    </submittedName>
</protein>
<feature type="compositionally biased region" description="Low complexity" evidence="1">
    <location>
        <begin position="77"/>
        <end position="86"/>
    </location>
</feature>
<proteinExistence type="predicted"/>
<dbReference type="Proteomes" id="UP000305674">
    <property type="component" value="Unassembled WGS sequence"/>
</dbReference>
<name>A0A4U1BIQ3_9GAMM</name>
<keyword evidence="3" id="KW-1185">Reference proteome</keyword>
<evidence type="ECO:0000256" key="1">
    <source>
        <dbReference type="SAM" id="MobiDB-lite"/>
    </source>
</evidence>
<dbReference type="EMBL" id="SWCI01000003">
    <property type="protein sequence ID" value="TKB49926.1"/>
    <property type="molecule type" value="Genomic_DNA"/>
</dbReference>
<evidence type="ECO:0000313" key="2">
    <source>
        <dbReference type="EMBL" id="TKB49926.1"/>
    </source>
</evidence>